<dbReference type="EMBL" id="MU863923">
    <property type="protein sequence ID" value="KAK4200153.1"/>
    <property type="molecule type" value="Genomic_DNA"/>
</dbReference>
<dbReference type="AlphaFoldDB" id="A0AAN7AUS8"/>
<sequence>MASRNVGVQSTPAYNHVAPVNNGPVHGNVGPVPGGNGPYGHSTHGNYHTGLNISAATAPGSYVNHNSNIDNAQTGYPVGRSDPVVIPHNIIGAAHGTHLVHSSSAGMVVPSNVGAPTPTHAGPQVKYFVNDVTGDKMTLDGTIWTPYGGKKDLFADSSYYNQTEPRNFAPRPMGSPIMFPPPPNFGFAAGANNQAHEIVSSVSMYDPFLSPTSPAIHSVNRAAVSQVDCYEFAYGEPNENEQEICHRWGLLRHKLPELRKMGSDGLKKLIDGYMGIPSEGVLLSLDNFPFIESSSQAMPVAYGVIKIGNIPFGTLRSEVIAFLGRNSKILNDALEPIHIIMERVTSKTGDAFIEFPNHHAACRALDRHSEAIRKHRHPRLGDRPVEMTLSSQKELMEALFPWCRGVRFTNQGRAEMLPFDEVNPWNVFRGFVTEEEMNLVIKHVEVPSRSPYSKDCPQRPFESMISTLKKLPWYRSDVITLKQRQVIYDATCRLLELLAETLLKEDRPVNNRRQENVLNEQLYKRLVNAAMICPGFSVLQKDNIAFIADLDGSRVTQFNMPPFADCWGHLYNLCPRPRVPVDLLEWYISLIREETVRFVGTLPEHEQDAIKERAQEDTLYFGYMWYEIQLPQGKELADMTLREVAKKELEAIKRALRRAATLARNPRAIEGVRHEGHPPVV</sequence>
<comment type="caution">
    <text evidence="2">The sequence shown here is derived from an EMBL/GenBank/DDBJ whole genome shotgun (WGS) entry which is preliminary data.</text>
</comment>
<evidence type="ECO:0008006" key="4">
    <source>
        <dbReference type="Google" id="ProtNLM"/>
    </source>
</evidence>
<dbReference type="CDD" id="cd12254">
    <property type="entry name" value="RRM_hnRNPH_ESRPs_RBM12_like"/>
    <property type="match status" value="1"/>
</dbReference>
<dbReference type="Proteomes" id="UP001303160">
    <property type="component" value="Unassembled WGS sequence"/>
</dbReference>
<evidence type="ECO:0000313" key="2">
    <source>
        <dbReference type="EMBL" id="KAK4200153.1"/>
    </source>
</evidence>
<name>A0AAN7AUS8_9PEZI</name>
<dbReference type="SUPFAM" id="SSF54928">
    <property type="entry name" value="RNA-binding domain, RBD"/>
    <property type="match status" value="1"/>
</dbReference>
<proteinExistence type="predicted"/>
<reference evidence="2" key="1">
    <citation type="journal article" date="2023" name="Mol. Phylogenet. Evol.">
        <title>Genome-scale phylogeny and comparative genomics of the fungal order Sordariales.</title>
        <authorList>
            <person name="Hensen N."/>
            <person name="Bonometti L."/>
            <person name="Westerberg I."/>
            <person name="Brannstrom I.O."/>
            <person name="Guillou S."/>
            <person name="Cros-Aarteil S."/>
            <person name="Calhoun S."/>
            <person name="Haridas S."/>
            <person name="Kuo A."/>
            <person name="Mondo S."/>
            <person name="Pangilinan J."/>
            <person name="Riley R."/>
            <person name="LaButti K."/>
            <person name="Andreopoulos B."/>
            <person name="Lipzen A."/>
            <person name="Chen C."/>
            <person name="Yan M."/>
            <person name="Daum C."/>
            <person name="Ng V."/>
            <person name="Clum A."/>
            <person name="Steindorff A."/>
            <person name="Ohm R.A."/>
            <person name="Martin F."/>
            <person name="Silar P."/>
            <person name="Natvig D.O."/>
            <person name="Lalanne C."/>
            <person name="Gautier V."/>
            <person name="Ament-Velasquez S.L."/>
            <person name="Kruys A."/>
            <person name="Hutchinson M.I."/>
            <person name="Powell A.J."/>
            <person name="Barry K."/>
            <person name="Miller A.N."/>
            <person name="Grigoriev I.V."/>
            <person name="Debuchy R."/>
            <person name="Gladieux P."/>
            <person name="Hiltunen Thoren M."/>
            <person name="Johannesson H."/>
        </authorList>
    </citation>
    <scope>NUCLEOTIDE SEQUENCE</scope>
    <source>
        <strain evidence="2">CBS 315.58</strain>
    </source>
</reference>
<protein>
    <recommendedName>
        <fullName evidence="4">RRM domain-containing protein</fullName>
    </recommendedName>
</protein>
<feature type="compositionally biased region" description="Polar residues" evidence="1">
    <location>
        <begin position="1"/>
        <end position="13"/>
    </location>
</feature>
<dbReference type="InterPro" id="IPR035979">
    <property type="entry name" value="RBD_domain_sf"/>
</dbReference>
<feature type="region of interest" description="Disordered" evidence="1">
    <location>
        <begin position="1"/>
        <end position="20"/>
    </location>
</feature>
<gene>
    <name evidence="2" type="ORF">QBC40DRAFT_174581</name>
</gene>
<keyword evidence="3" id="KW-1185">Reference proteome</keyword>
<accession>A0AAN7AUS8</accession>
<evidence type="ECO:0000313" key="3">
    <source>
        <dbReference type="Proteomes" id="UP001303160"/>
    </source>
</evidence>
<dbReference type="GO" id="GO:0003676">
    <property type="term" value="F:nucleic acid binding"/>
    <property type="evidence" value="ECO:0007669"/>
    <property type="project" value="InterPro"/>
</dbReference>
<evidence type="ECO:0000256" key="1">
    <source>
        <dbReference type="SAM" id="MobiDB-lite"/>
    </source>
</evidence>
<organism evidence="2 3">
    <name type="scientific">Triangularia verruculosa</name>
    <dbReference type="NCBI Taxonomy" id="2587418"/>
    <lineage>
        <taxon>Eukaryota</taxon>
        <taxon>Fungi</taxon>
        <taxon>Dikarya</taxon>
        <taxon>Ascomycota</taxon>
        <taxon>Pezizomycotina</taxon>
        <taxon>Sordariomycetes</taxon>
        <taxon>Sordariomycetidae</taxon>
        <taxon>Sordariales</taxon>
        <taxon>Podosporaceae</taxon>
        <taxon>Triangularia</taxon>
    </lineage>
</organism>
<dbReference type="Gene3D" id="3.30.70.330">
    <property type="match status" value="1"/>
</dbReference>
<reference evidence="2" key="2">
    <citation type="submission" date="2023-05" db="EMBL/GenBank/DDBJ databases">
        <authorList>
            <consortium name="Lawrence Berkeley National Laboratory"/>
            <person name="Steindorff A."/>
            <person name="Hensen N."/>
            <person name="Bonometti L."/>
            <person name="Westerberg I."/>
            <person name="Brannstrom I.O."/>
            <person name="Guillou S."/>
            <person name="Cros-Aarteil S."/>
            <person name="Calhoun S."/>
            <person name="Haridas S."/>
            <person name="Kuo A."/>
            <person name="Mondo S."/>
            <person name="Pangilinan J."/>
            <person name="Riley R."/>
            <person name="Labutti K."/>
            <person name="Andreopoulos B."/>
            <person name="Lipzen A."/>
            <person name="Chen C."/>
            <person name="Yanf M."/>
            <person name="Daum C."/>
            <person name="Ng V."/>
            <person name="Clum A."/>
            <person name="Ohm R."/>
            <person name="Martin F."/>
            <person name="Silar P."/>
            <person name="Natvig D."/>
            <person name="Lalanne C."/>
            <person name="Gautier V."/>
            <person name="Ament-Velasquez S.L."/>
            <person name="Kruys A."/>
            <person name="Hutchinson M.I."/>
            <person name="Powell A.J."/>
            <person name="Barry K."/>
            <person name="Miller A.N."/>
            <person name="Grigoriev I.V."/>
            <person name="Debuchy R."/>
            <person name="Gladieux P."/>
            <person name="Thoren M.H."/>
            <person name="Johannesson H."/>
        </authorList>
    </citation>
    <scope>NUCLEOTIDE SEQUENCE</scope>
    <source>
        <strain evidence="2">CBS 315.58</strain>
    </source>
</reference>
<dbReference type="InterPro" id="IPR012677">
    <property type="entry name" value="Nucleotide-bd_a/b_plait_sf"/>
</dbReference>